<proteinExistence type="predicted"/>
<reference evidence="3 4" key="1">
    <citation type="submission" date="2016-11" db="EMBL/GenBank/DDBJ databases">
        <authorList>
            <person name="Jaros S."/>
            <person name="Januszkiewicz K."/>
            <person name="Wedrychowicz H."/>
        </authorList>
    </citation>
    <scope>NUCLEOTIDE SEQUENCE [LARGE SCALE GENOMIC DNA]</scope>
    <source>
        <strain evidence="3 4">DSM 3090</strain>
    </source>
</reference>
<dbReference type="SUPFAM" id="SSF48371">
    <property type="entry name" value="ARM repeat"/>
    <property type="match status" value="1"/>
</dbReference>
<dbReference type="OrthoDB" id="28713at2"/>
<evidence type="ECO:0000256" key="1">
    <source>
        <dbReference type="ARBA" id="ARBA00022612"/>
    </source>
</evidence>
<feature type="domain" description="Phage tail tape measure protein" evidence="2">
    <location>
        <begin position="113"/>
        <end position="311"/>
    </location>
</feature>
<dbReference type="NCBIfam" id="TIGR01760">
    <property type="entry name" value="tape_meas_TP901"/>
    <property type="match status" value="2"/>
</dbReference>
<name>A0A1M6L0R6_9CLOT</name>
<dbReference type="InterPro" id="IPR010090">
    <property type="entry name" value="Phage_tape_meas"/>
</dbReference>
<organism evidence="3 4">
    <name type="scientific">Hathewaya proteolytica DSM 3090</name>
    <dbReference type="NCBI Taxonomy" id="1121331"/>
    <lineage>
        <taxon>Bacteria</taxon>
        <taxon>Bacillati</taxon>
        <taxon>Bacillota</taxon>
        <taxon>Clostridia</taxon>
        <taxon>Eubacteriales</taxon>
        <taxon>Clostridiaceae</taxon>
        <taxon>Hathewaya</taxon>
    </lineage>
</organism>
<protein>
    <submittedName>
        <fullName evidence="3">Phage tail tape measure protein, TP901 family, core region</fullName>
    </submittedName>
</protein>
<dbReference type="EMBL" id="FRAD01000005">
    <property type="protein sequence ID" value="SHJ64714.1"/>
    <property type="molecule type" value="Genomic_DNA"/>
</dbReference>
<evidence type="ECO:0000313" key="3">
    <source>
        <dbReference type="EMBL" id="SHJ64714.1"/>
    </source>
</evidence>
<evidence type="ECO:0000313" key="4">
    <source>
        <dbReference type="Proteomes" id="UP000183952"/>
    </source>
</evidence>
<dbReference type="AlphaFoldDB" id="A0A1M6L0R6"/>
<evidence type="ECO:0000259" key="2">
    <source>
        <dbReference type="Pfam" id="PF10145"/>
    </source>
</evidence>
<sequence>MAIMDLGALGLKFLIDKTNWGKGFKEADEDIEKHDSKWKSFASNMSGKIKGACIGAVAGIGTAVGAMALEGAKNLVGLEDNMAKFQSATGMTAEETEKVRKTVMELYKVNEDSYEDIAKTAEALHNNMGMTSADIDKYMQNFMNYAKVTGQANDEAVGAIDDLGDAWGMTTEESVSAMDKLLVLNQDYGMSVQDSQNALTKMAPALQSANMSFDEGTAYMAMFAQTGIDASTASTAFTKALQKVKSPDELQKLIKDIQDTKDPMEASAKASELFGSKAGVQMAQALRESDVDIQKFTKSMNETTGAVDKASDAYDGSLKTQLSLMKKQLQGLFTDLGEKLMPVIKSVVTWTQQHMPQIQAVFSTVFTFVGDILGKAIDVIGKVIKSIQEFYIKNKATFDKVGDIFKLLYKNIKEIMDKVWGIISKIWKMISDFMDKHGTKIMKIVSTAFDFIKKYIGDVMEVIKAIIDTVMAILSGDWDKAWDGVKKIVSKVWDTIKDLIKGALKLIGDIIAGVGSMLWDVAKTAFNKIWDAIKWVFEQLLDWLKEIISVPVDIITGIGSSLYDAGKAIFTSLWDGIKDIWKNIKKWVQDKVDWLVSKLKFWEDGNKKMDKDDGKDDGSHYNGLNYVPYDGYKARLHKGEMVLKEDEAVVYRNGQGGKGGFTQNVTINSPKALSPSEIARQNKYALQQFATQF</sequence>
<dbReference type="Pfam" id="PF10145">
    <property type="entry name" value="PhageMin_Tail"/>
    <property type="match status" value="1"/>
</dbReference>
<gene>
    <name evidence="3" type="ORF">SAMN02745248_00577</name>
</gene>
<dbReference type="PANTHER" id="PTHR37813">
    <property type="entry name" value="FELS-2 PROPHAGE PROTEIN"/>
    <property type="match status" value="1"/>
</dbReference>
<dbReference type="RefSeq" id="WP_072902127.1">
    <property type="nucleotide sequence ID" value="NZ_FRAD01000005.1"/>
</dbReference>
<accession>A0A1M6L0R6</accession>
<dbReference type="PANTHER" id="PTHR37813:SF1">
    <property type="entry name" value="FELS-2 PROPHAGE PROTEIN"/>
    <property type="match status" value="1"/>
</dbReference>
<dbReference type="InterPro" id="IPR016024">
    <property type="entry name" value="ARM-type_fold"/>
</dbReference>
<dbReference type="STRING" id="1121331.SAMN02745248_00577"/>
<keyword evidence="1" id="KW-1188">Viral release from host cell</keyword>
<keyword evidence="4" id="KW-1185">Reference proteome</keyword>
<dbReference type="Proteomes" id="UP000183952">
    <property type="component" value="Unassembled WGS sequence"/>
</dbReference>
<dbReference type="Gene3D" id="1.20.120.20">
    <property type="entry name" value="Apolipoprotein"/>
    <property type="match status" value="1"/>
</dbReference>